<proteinExistence type="predicted"/>
<dbReference type="OrthoDB" id="652082at2759"/>
<reference evidence="1" key="1">
    <citation type="submission" date="2021-08" db="EMBL/GenBank/DDBJ databases">
        <title>WGS assembly of Ceratopteris richardii.</title>
        <authorList>
            <person name="Marchant D.B."/>
            <person name="Chen G."/>
            <person name="Jenkins J."/>
            <person name="Shu S."/>
            <person name="Leebens-Mack J."/>
            <person name="Grimwood J."/>
            <person name="Schmutz J."/>
            <person name="Soltis P."/>
            <person name="Soltis D."/>
            <person name="Chen Z.-H."/>
        </authorList>
    </citation>
    <scope>NUCLEOTIDE SEQUENCE</scope>
    <source>
        <strain evidence="1">Whitten #5841</strain>
        <tissue evidence="1">Leaf</tissue>
    </source>
</reference>
<comment type="caution">
    <text evidence="1">The sequence shown here is derived from an EMBL/GenBank/DDBJ whole genome shotgun (WGS) entry which is preliminary data.</text>
</comment>
<dbReference type="Pfam" id="PF14009">
    <property type="entry name" value="PADRE"/>
    <property type="match status" value="1"/>
</dbReference>
<keyword evidence="2" id="KW-1185">Reference proteome</keyword>
<dbReference type="Proteomes" id="UP000825935">
    <property type="component" value="Chromosome 20"/>
</dbReference>
<evidence type="ECO:0000313" key="1">
    <source>
        <dbReference type="EMBL" id="KAH7332005.1"/>
    </source>
</evidence>
<evidence type="ECO:0000313" key="2">
    <source>
        <dbReference type="Proteomes" id="UP000825935"/>
    </source>
</evidence>
<name>A0A8T2SJ05_CERRI</name>
<dbReference type="AlphaFoldDB" id="A0A8T2SJ05"/>
<gene>
    <name evidence="1" type="ORF">KP509_20G063200</name>
</gene>
<accession>A0A8T2SJ05</accession>
<dbReference type="InterPro" id="IPR025322">
    <property type="entry name" value="PADRE_dom"/>
</dbReference>
<dbReference type="EMBL" id="CM035425">
    <property type="protein sequence ID" value="KAH7332005.1"/>
    <property type="molecule type" value="Genomic_DNA"/>
</dbReference>
<sequence length="234" mass="26402">MGNAVVCAFSNAASSVSRENTVKLVHFDGHTDEFDRPILVCELSPDYPSHFFCDAQGLVSVLMHRYLHKSYLGDSPSSSPVPASPHYSLISLAENFEMQLGRLFFVLPLDFPLSDPSTVASMLTYHQVEFRKESYKAIESPNPLWNDPEDDHDDCIEGPVQGDFVKRLLSEGRLQLPSSNCGPSIIAYNDQEEQEQEEEEDDLIEIMLRAASNRRVSKPHLWRPQLDTIAEEFA</sequence>
<protein>
    <submittedName>
        <fullName evidence="1">Uncharacterized protein</fullName>
    </submittedName>
</protein>
<organism evidence="1 2">
    <name type="scientific">Ceratopteris richardii</name>
    <name type="common">Triangle waterfern</name>
    <dbReference type="NCBI Taxonomy" id="49495"/>
    <lineage>
        <taxon>Eukaryota</taxon>
        <taxon>Viridiplantae</taxon>
        <taxon>Streptophyta</taxon>
        <taxon>Embryophyta</taxon>
        <taxon>Tracheophyta</taxon>
        <taxon>Polypodiopsida</taxon>
        <taxon>Polypodiidae</taxon>
        <taxon>Polypodiales</taxon>
        <taxon>Pteridineae</taxon>
        <taxon>Pteridaceae</taxon>
        <taxon>Parkerioideae</taxon>
        <taxon>Ceratopteris</taxon>
    </lineage>
</organism>